<evidence type="ECO:0000313" key="1">
    <source>
        <dbReference type="EMBL" id="EGQ12574.1"/>
    </source>
</evidence>
<proteinExistence type="predicted"/>
<name>F9D606_PREDD</name>
<dbReference type="Proteomes" id="UP000007820">
    <property type="component" value="Unassembled WGS sequence"/>
</dbReference>
<dbReference type="EMBL" id="AFPW01000040">
    <property type="protein sequence ID" value="EGQ12574.1"/>
    <property type="molecule type" value="Genomic_DNA"/>
</dbReference>
<reference evidence="1 2" key="1">
    <citation type="submission" date="2011-04" db="EMBL/GenBank/DDBJ databases">
        <authorList>
            <person name="Muzny D."/>
            <person name="Qin X."/>
            <person name="Deng J."/>
            <person name="Jiang H."/>
            <person name="Liu Y."/>
            <person name="Qu J."/>
            <person name="Song X.-Z."/>
            <person name="Zhang L."/>
            <person name="Thornton R."/>
            <person name="Coyle M."/>
            <person name="Francisco L."/>
            <person name="Jackson L."/>
            <person name="Javaid M."/>
            <person name="Korchina V."/>
            <person name="Kovar C."/>
            <person name="Mata R."/>
            <person name="Mathew T."/>
            <person name="Ngo R."/>
            <person name="Nguyen L."/>
            <person name="Nguyen N."/>
            <person name="Okwuonu G."/>
            <person name="Ongeri F."/>
            <person name="Pham C."/>
            <person name="Simmons D."/>
            <person name="Wilczek-Boney K."/>
            <person name="Hale W."/>
            <person name="Jakkamsetti A."/>
            <person name="Pham P."/>
            <person name="Ruth R."/>
            <person name="San Lucas F."/>
            <person name="Warren J."/>
            <person name="Zhang J."/>
            <person name="Zhao Z."/>
            <person name="Zhou C."/>
            <person name="Zhu D."/>
            <person name="Lee S."/>
            <person name="Bess C."/>
            <person name="Blankenburg K."/>
            <person name="Forbes L."/>
            <person name="Fu Q."/>
            <person name="Gubbala S."/>
            <person name="Hirani K."/>
            <person name="Jayaseelan J.C."/>
            <person name="Lara F."/>
            <person name="Munidasa M."/>
            <person name="Palculict T."/>
            <person name="Patil S."/>
            <person name="Pu L.-L."/>
            <person name="Saada N."/>
            <person name="Tang L."/>
            <person name="Weissenberger G."/>
            <person name="Zhu Y."/>
            <person name="Hemphill L."/>
            <person name="Shang Y."/>
            <person name="Youmans B."/>
            <person name="Ayvaz T."/>
            <person name="Ross M."/>
            <person name="Santibanez J."/>
            <person name="Aqrawi P."/>
            <person name="Gross S."/>
            <person name="Joshi V."/>
            <person name="Fowler G."/>
            <person name="Nazareth L."/>
            <person name="Reid J."/>
            <person name="Worley K."/>
            <person name="Petrosino J."/>
            <person name="Highlander S."/>
            <person name="Gibbs R."/>
        </authorList>
    </citation>
    <scope>NUCLEOTIDE SEQUENCE [LARGE SCALE GENOMIC DNA]</scope>
    <source>
        <strain evidence="1 2">DSM 3688</strain>
    </source>
</reference>
<gene>
    <name evidence="1" type="ORF">HMPREF9136_2284</name>
</gene>
<evidence type="ECO:0000313" key="2">
    <source>
        <dbReference type="Proteomes" id="UP000007820"/>
    </source>
</evidence>
<dbReference type="AlphaFoldDB" id="F9D606"/>
<accession>F9D606</accession>
<comment type="caution">
    <text evidence="1">The sequence shown here is derived from an EMBL/GenBank/DDBJ whole genome shotgun (WGS) entry which is preliminary data.</text>
</comment>
<organism evidence="1 2">
    <name type="scientific">Prevotella dentalis (strain ATCC 49559 / DSM 3688 / JCM 13448 / NCTC 12043 / ES 2772)</name>
    <name type="common">Mitsuokella dentalis</name>
    <dbReference type="NCBI Taxonomy" id="908937"/>
    <lineage>
        <taxon>Bacteria</taxon>
        <taxon>Pseudomonadati</taxon>
        <taxon>Bacteroidota</taxon>
        <taxon>Bacteroidia</taxon>
        <taxon>Bacteroidales</taxon>
        <taxon>Prevotellaceae</taxon>
        <taxon>Prevotella</taxon>
    </lineage>
</organism>
<sequence length="40" mass="4353">MGLPLLAVPHRLVFTGKHQRGANAHPMRGGQTFLMDGLRA</sequence>
<protein>
    <submittedName>
        <fullName evidence="1">Uncharacterized protein</fullName>
    </submittedName>
</protein>